<feature type="region of interest" description="Disordered" evidence="1">
    <location>
        <begin position="150"/>
        <end position="222"/>
    </location>
</feature>
<evidence type="ECO:0000313" key="2">
    <source>
        <dbReference type="EMBL" id="OUE22735.1"/>
    </source>
</evidence>
<dbReference type="RefSeq" id="WP_086517723.1">
    <property type="nucleotide sequence ID" value="NZ_MDJY01000044.1"/>
</dbReference>
<feature type="region of interest" description="Disordered" evidence="1">
    <location>
        <begin position="1"/>
        <end position="40"/>
    </location>
</feature>
<evidence type="ECO:0008006" key="4">
    <source>
        <dbReference type="Google" id="ProtNLM"/>
    </source>
</evidence>
<gene>
    <name evidence="2" type="ORF">BFL36_09640</name>
</gene>
<organism evidence="2 3">
    <name type="scientific">Clavibacter michiganensis</name>
    <dbReference type="NCBI Taxonomy" id="28447"/>
    <lineage>
        <taxon>Bacteria</taxon>
        <taxon>Bacillati</taxon>
        <taxon>Actinomycetota</taxon>
        <taxon>Actinomycetes</taxon>
        <taxon>Micrococcales</taxon>
        <taxon>Microbacteriaceae</taxon>
        <taxon>Clavibacter</taxon>
    </lineage>
</organism>
<protein>
    <recommendedName>
        <fullName evidence="4">DUF3027 domain-containing protein</fullName>
    </recommendedName>
</protein>
<reference evidence="2 3" key="1">
    <citation type="submission" date="2016-08" db="EMBL/GenBank/DDBJ databases">
        <title>Genome sequence of Clavibacter michiganensis spp strain CFBP8017.</title>
        <authorList>
            <person name="Thapa S.P."/>
            <person name="Coaker G."/>
            <person name="Jacques M.-A."/>
        </authorList>
    </citation>
    <scope>NUCLEOTIDE SEQUENCE [LARGE SCALE GENOMIC DNA]</scope>
    <source>
        <strain evidence="2">CFBP8017</strain>
    </source>
</reference>
<proteinExistence type="predicted"/>
<feature type="compositionally biased region" description="Low complexity" evidence="1">
    <location>
        <begin position="21"/>
        <end position="40"/>
    </location>
</feature>
<dbReference type="AlphaFoldDB" id="A0A251YER4"/>
<evidence type="ECO:0000313" key="3">
    <source>
        <dbReference type="Proteomes" id="UP000195011"/>
    </source>
</evidence>
<dbReference type="EMBL" id="MDJY01000044">
    <property type="protein sequence ID" value="OUE22735.1"/>
    <property type="molecule type" value="Genomic_DNA"/>
</dbReference>
<feature type="compositionally biased region" description="Acidic residues" evidence="1">
    <location>
        <begin position="1"/>
        <end position="11"/>
    </location>
</feature>
<comment type="caution">
    <text evidence="2">The sequence shown here is derived from an EMBL/GenBank/DDBJ whole genome shotgun (WGS) entry which is preliminary data.</text>
</comment>
<accession>A0A251YER4</accession>
<feature type="compositionally biased region" description="Acidic residues" evidence="1">
    <location>
        <begin position="205"/>
        <end position="216"/>
    </location>
</feature>
<sequence>MPDRVDDETVEETMPGDVSEVTPPVTADAVADADGAGDAPDAVVEEPAAPAVPDAELLAAVDLARAALLEITPADTVGDPAGSTIEGDRVLSLLFANTMAGYPGWYWTVTLARVDDAAPTVLEAELMPGEGALLSPEWLPWSDRLAGMEADEEAERLAAESGSDDDYDDESDDDDDESDDASDDDAEDADDVLDGVDFESAPAPDGDDGDDDDDTSFDGADR</sequence>
<dbReference type="Pfam" id="PF11228">
    <property type="entry name" value="DUF3027"/>
    <property type="match status" value="1"/>
</dbReference>
<dbReference type="InterPro" id="IPR021391">
    <property type="entry name" value="DUF3027"/>
</dbReference>
<dbReference type="Proteomes" id="UP000195011">
    <property type="component" value="Unassembled WGS sequence"/>
</dbReference>
<feature type="compositionally biased region" description="Acidic residues" evidence="1">
    <location>
        <begin position="162"/>
        <end position="197"/>
    </location>
</feature>
<evidence type="ECO:0000256" key="1">
    <source>
        <dbReference type="SAM" id="MobiDB-lite"/>
    </source>
</evidence>
<name>A0A251YER4_9MICO</name>